<protein>
    <submittedName>
        <fullName evidence="1">Uncharacterized protein</fullName>
    </submittedName>
</protein>
<name>B3TCE7_9ARCH</name>
<organism evidence="1">
    <name type="scientific">uncultured marine crenarchaeote HF4000_APKG10I20</name>
    <dbReference type="NCBI Taxonomy" id="455612"/>
    <lineage>
        <taxon>Archaea</taxon>
        <taxon>Nitrososphaerota</taxon>
        <taxon>Nitrososphaeria</taxon>
        <taxon>Nitrosopumilales</taxon>
        <taxon>environmental samples</taxon>
    </lineage>
</organism>
<dbReference type="EMBL" id="EU016670">
    <property type="protein sequence ID" value="ABZ10262.1"/>
    <property type="molecule type" value="Genomic_DNA"/>
</dbReference>
<proteinExistence type="predicted"/>
<dbReference type="AlphaFoldDB" id="B3TCE7"/>
<gene>
    <name evidence="1" type="ORF">ALOHA_HF4000APKG10I20ctg10g2</name>
</gene>
<sequence>MGRFNMRVFDVVFHTRIAVFHNLTVKLVFTINCLHKRNIDKPLVLGNHLFFMACEKCVAIHRNAEIDNTEVNCKCPCHFSNTTSDYG</sequence>
<reference evidence="1" key="1">
    <citation type="journal article" date="2008" name="ISME J.">
        <title>Genomic patterns of recombination, clonal divergence and environment in marine microbial populations.</title>
        <authorList>
            <person name="Konstantinidis K.T."/>
            <person name="Delong E.F."/>
        </authorList>
    </citation>
    <scope>NUCLEOTIDE SEQUENCE</scope>
</reference>
<accession>B3TCE7</accession>
<evidence type="ECO:0000313" key="1">
    <source>
        <dbReference type="EMBL" id="ABZ10262.1"/>
    </source>
</evidence>